<feature type="compositionally biased region" description="Basic and acidic residues" evidence="6">
    <location>
        <begin position="387"/>
        <end position="409"/>
    </location>
</feature>
<evidence type="ECO:0000313" key="8">
    <source>
        <dbReference type="EMBL" id="GHP12359.1"/>
    </source>
</evidence>
<evidence type="ECO:0000256" key="5">
    <source>
        <dbReference type="ARBA" id="ARBA00048287"/>
    </source>
</evidence>
<feature type="compositionally biased region" description="Low complexity" evidence="6">
    <location>
        <begin position="576"/>
        <end position="603"/>
    </location>
</feature>
<keyword evidence="3" id="KW-0378">Hydrolase</keyword>
<gene>
    <name evidence="8" type="ORF">PPROV_001108700</name>
</gene>
<dbReference type="GO" id="GO:0005634">
    <property type="term" value="C:nucleus"/>
    <property type="evidence" value="ECO:0007669"/>
    <property type="project" value="TreeGrafter"/>
</dbReference>
<dbReference type="PANTHER" id="PTHR10625">
    <property type="entry name" value="HISTONE DEACETYLASE HDAC1-RELATED"/>
    <property type="match status" value="1"/>
</dbReference>
<feature type="domain" description="Histone deacetylase" evidence="7">
    <location>
        <begin position="4"/>
        <end position="281"/>
    </location>
</feature>
<dbReference type="InterPro" id="IPR000286">
    <property type="entry name" value="HDACs"/>
</dbReference>
<evidence type="ECO:0000313" key="9">
    <source>
        <dbReference type="Proteomes" id="UP000660262"/>
    </source>
</evidence>
<dbReference type="PRINTS" id="PR01270">
    <property type="entry name" value="HDASUPER"/>
</dbReference>
<dbReference type="GO" id="GO:0141221">
    <property type="term" value="F:histone deacetylase activity, hydrolytic mechanism"/>
    <property type="evidence" value="ECO:0007669"/>
    <property type="project" value="UniProtKB-EC"/>
</dbReference>
<dbReference type="EC" id="3.5.1.98" evidence="2"/>
<organism evidence="8 9">
    <name type="scientific">Pycnococcus provasolii</name>
    <dbReference type="NCBI Taxonomy" id="41880"/>
    <lineage>
        <taxon>Eukaryota</taxon>
        <taxon>Viridiplantae</taxon>
        <taxon>Chlorophyta</taxon>
        <taxon>Pseudoscourfieldiophyceae</taxon>
        <taxon>Pseudoscourfieldiales</taxon>
        <taxon>Pycnococcaceae</taxon>
        <taxon>Pycnococcus</taxon>
    </lineage>
</organism>
<dbReference type="AlphaFoldDB" id="A0A830I5P8"/>
<evidence type="ECO:0000256" key="3">
    <source>
        <dbReference type="ARBA" id="ARBA00022801"/>
    </source>
</evidence>
<dbReference type="GO" id="GO:0040029">
    <property type="term" value="P:epigenetic regulation of gene expression"/>
    <property type="evidence" value="ECO:0007669"/>
    <property type="project" value="TreeGrafter"/>
</dbReference>
<dbReference type="SUPFAM" id="SSF52768">
    <property type="entry name" value="Arginase/deacetylase"/>
    <property type="match status" value="1"/>
</dbReference>
<feature type="compositionally biased region" description="Gly residues" evidence="6">
    <location>
        <begin position="621"/>
        <end position="657"/>
    </location>
</feature>
<dbReference type="OrthoDB" id="1918432at2759"/>
<proteinExistence type="inferred from homology"/>
<keyword evidence="9" id="KW-1185">Reference proteome</keyword>
<dbReference type="Gene3D" id="3.40.800.20">
    <property type="entry name" value="Histone deacetylase domain"/>
    <property type="match status" value="1"/>
</dbReference>
<dbReference type="InterPro" id="IPR023696">
    <property type="entry name" value="Ureohydrolase_dom_sf"/>
</dbReference>
<dbReference type="PANTHER" id="PTHR10625:SF44">
    <property type="entry name" value="HISTONE DEACETYLASE 19"/>
    <property type="match status" value="1"/>
</dbReference>
<evidence type="ECO:0000256" key="2">
    <source>
        <dbReference type="ARBA" id="ARBA00012111"/>
    </source>
</evidence>
<sequence length="657" mass="66978">MAHNLLESYDLLKSLEVVGPPRASWSSMTAFHTDEYIQFMRFVTPDNQHGHTRQLRRFNIGEDCPAFDGLMNFCSVYTGGSVAGAVRLNNKTNDIAINWAGGLHHAKKGEASGFCYVNDIVLAILELLKEHQRVLYIDIDIHHGDGVEEAFYTTDRVMTVSFHKYGDYFPGTGALDDVGHDVGKYYSLNVPLRDGVDDAAYETLFVPIMSKVMERYQPGAVVFQGGADSLSGDRLGCFNLSIKGHALCLKHMLKYNVPLLVLGGGGYTIRNVARCWAYETACCLGQELDDNLPDNDYIEYFGPDYRLFYNASNMENQNSNDYLNKIRVKILENLNRVQPAPVSGNPLASQDATDGHANALDGVVKTEDGGVVPSTDGGAAGAVAEAEAVKAEAEQDNDERGRDTSHHPADPMPVEGDAEAKPSRVDINHREAAEAAAAQPTAGAATMSSEKEALLRRTAAELSAPSTAPMSDDAAPMDTEGGAGGVANAATGAASGGAAEPTAPAAAAPASAPATDAQHSTGGADPSAQAAAAPGDRMDVDGTGGGAPAAATSAPTQQADGGGGNGGGDGAGGTGTAAAAGSDLPQAAAAPAARDAAAPDAGATTDSGQNVPSPRKILFKVGGGTGIGGGGGGGGGGGAAPGGGADGDGAGGFGGTN</sequence>
<feature type="region of interest" description="Disordered" evidence="6">
    <location>
        <begin position="366"/>
        <end position="422"/>
    </location>
</feature>
<evidence type="ECO:0000256" key="1">
    <source>
        <dbReference type="ARBA" id="ARBA00006457"/>
    </source>
</evidence>
<dbReference type="CDD" id="cd09991">
    <property type="entry name" value="HDAC_classI"/>
    <property type="match status" value="1"/>
</dbReference>
<accession>A0A830I5P8</accession>
<feature type="region of interest" description="Disordered" evidence="6">
    <location>
        <begin position="461"/>
        <end position="657"/>
    </location>
</feature>
<comment type="similarity">
    <text evidence="1">Belongs to the histone deacetylase family. HD type 1 subfamily.</text>
</comment>
<dbReference type="Pfam" id="PF00850">
    <property type="entry name" value="Hist_deacetyl"/>
    <property type="match status" value="1"/>
</dbReference>
<feature type="compositionally biased region" description="Gly residues" evidence="6">
    <location>
        <begin position="560"/>
        <end position="575"/>
    </location>
</feature>
<comment type="caution">
    <text evidence="8">The sequence shown here is derived from an EMBL/GenBank/DDBJ whole genome shotgun (WGS) entry which is preliminary data.</text>
</comment>
<dbReference type="InterPro" id="IPR023801">
    <property type="entry name" value="His_deacetylse_dom"/>
</dbReference>
<feature type="region of interest" description="Disordered" evidence="6">
    <location>
        <begin position="432"/>
        <end position="451"/>
    </location>
</feature>
<keyword evidence="4" id="KW-0156">Chromatin regulator</keyword>
<protein>
    <recommendedName>
        <fullName evidence="2">histone deacetylase</fullName>
        <ecNumber evidence="2">3.5.1.98</ecNumber>
    </recommendedName>
</protein>
<evidence type="ECO:0000256" key="4">
    <source>
        <dbReference type="ARBA" id="ARBA00022853"/>
    </source>
</evidence>
<feature type="compositionally biased region" description="Low complexity" evidence="6">
    <location>
        <begin position="548"/>
        <end position="559"/>
    </location>
</feature>
<dbReference type="Proteomes" id="UP000660262">
    <property type="component" value="Unassembled WGS sequence"/>
</dbReference>
<comment type="catalytic activity">
    <reaction evidence="5">
        <text>N(6)-acetyl-L-lysyl-[histone] + H2O = L-lysyl-[histone] + acetate</text>
        <dbReference type="Rhea" id="RHEA:58196"/>
        <dbReference type="Rhea" id="RHEA-COMP:9845"/>
        <dbReference type="Rhea" id="RHEA-COMP:11338"/>
        <dbReference type="ChEBI" id="CHEBI:15377"/>
        <dbReference type="ChEBI" id="CHEBI:29969"/>
        <dbReference type="ChEBI" id="CHEBI:30089"/>
        <dbReference type="ChEBI" id="CHEBI:61930"/>
        <dbReference type="EC" id="3.5.1.98"/>
    </reaction>
</comment>
<reference evidence="8" key="1">
    <citation type="submission" date="2020-10" db="EMBL/GenBank/DDBJ databases">
        <title>Unveiling of a novel bifunctional photoreceptor, Dualchrome1, isolated from a cosmopolitan green alga.</title>
        <authorList>
            <person name="Suzuki S."/>
            <person name="Kawachi M."/>
        </authorList>
    </citation>
    <scope>NUCLEOTIDE SEQUENCE</scope>
    <source>
        <strain evidence="8">NIES 2893</strain>
    </source>
</reference>
<evidence type="ECO:0000259" key="7">
    <source>
        <dbReference type="Pfam" id="PF00850"/>
    </source>
</evidence>
<dbReference type="InterPro" id="IPR037138">
    <property type="entry name" value="His_deacetylse_dom_sf"/>
</dbReference>
<dbReference type="InterPro" id="IPR003084">
    <property type="entry name" value="HDAC_I/II"/>
</dbReference>
<name>A0A830I5P8_9CHLO</name>
<evidence type="ECO:0000256" key="6">
    <source>
        <dbReference type="SAM" id="MobiDB-lite"/>
    </source>
</evidence>
<dbReference type="EMBL" id="BNJQ01000041">
    <property type="protein sequence ID" value="GHP12359.1"/>
    <property type="molecule type" value="Genomic_DNA"/>
</dbReference>
<feature type="compositionally biased region" description="Low complexity" evidence="6">
    <location>
        <begin position="486"/>
        <end position="535"/>
    </location>
</feature>
<dbReference type="PRINTS" id="PR01271">
    <property type="entry name" value="HISDACETLASE"/>
</dbReference>
<feature type="compositionally biased region" description="Low complexity" evidence="6">
    <location>
        <begin position="434"/>
        <end position="445"/>
    </location>
</feature>